<feature type="compositionally biased region" description="Polar residues" evidence="1">
    <location>
        <begin position="199"/>
        <end position="208"/>
    </location>
</feature>
<organism evidence="2 3">
    <name type="scientific">Panicum virgatum</name>
    <name type="common">Blackwell switchgrass</name>
    <dbReference type="NCBI Taxonomy" id="38727"/>
    <lineage>
        <taxon>Eukaryota</taxon>
        <taxon>Viridiplantae</taxon>
        <taxon>Streptophyta</taxon>
        <taxon>Embryophyta</taxon>
        <taxon>Tracheophyta</taxon>
        <taxon>Spermatophyta</taxon>
        <taxon>Magnoliopsida</taxon>
        <taxon>Liliopsida</taxon>
        <taxon>Poales</taxon>
        <taxon>Poaceae</taxon>
        <taxon>PACMAD clade</taxon>
        <taxon>Panicoideae</taxon>
        <taxon>Panicodae</taxon>
        <taxon>Paniceae</taxon>
        <taxon>Panicinae</taxon>
        <taxon>Panicum</taxon>
        <taxon>Panicum sect. Hiantes</taxon>
    </lineage>
</organism>
<dbReference type="AlphaFoldDB" id="A0A8T0NDB3"/>
<sequence>MEAGLVRQRRSCGRALSPLYPERDPLPSRPLMALCSHAHPVRPLASYGDQRIPALFLHVLGFSSTQHGPNSTEPSAASIFGASTPIFGATAPLSGASATAPDATASLEGGGRLLRSRLPSWKHQIYVFLQQKEICIYEMEANREGLLSGLLPQVGMEFSTVEEAWMFELAMEVKKDMSWSSHAGGLYLVRGGVTRRQQDWISPSRSPGTTPPLAQQPRDRQANRRCRGGARSPAIPAESASRLPPPLASAVTMEPVAGLHREERRSFVLEFGLCCVGLKPNTWRKQARLCCSPVHRRMRADGFDAGDCRESSVGVMVEDLVPFILVFQRESHRCIWAVRSARRFERKGIKNARSAN</sequence>
<evidence type="ECO:0000256" key="1">
    <source>
        <dbReference type="SAM" id="MobiDB-lite"/>
    </source>
</evidence>
<accession>A0A8T0NDB3</accession>
<protein>
    <submittedName>
        <fullName evidence="2">Uncharacterized protein</fullName>
    </submittedName>
</protein>
<reference evidence="2" key="1">
    <citation type="submission" date="2020-05" db="EMBL/GenBank/DDBJ databases">
        <title>WGS assembly of Panicum virgatum.</title>
        <authorList>
            <person name="Lovell J.T."/>
            <person name="Jenkins J."/>
            <person name="Shu S."/>
            <person name="Juenger T.E."/>
            <person name="Schmutz J."/>
        </authorList>
    </citation>
    <scope>NUCLEOTIDE SEQUENCE</scope>
    <source>
        <strain evidence="2">AP13</strain>
    </source>
</reference>
<feature type="region of interest" description="Disordered" evidence="1">
    <location>
        <begin position="199"/>
        <end position="246"/>
    </location>
</feature>
<dbReference type="Proteomes" id="UP000823388">
    <property type="component" value="Chromosome 9K"/>
</dbReference>
<evidence type="ECO:0000313" key="2">
    <source>
        <dbReference type="EMBL" id="KAG2544996.1"/>
    </source>
</evidence>
<comment type="caution">
    <text evidence="2">The sequence shown here is derived from an EMBL/GenBank/DDBJ whole genome shotgun (WGS) entry which is preliminary data.</text>
</comment>
<name>A0A8T0NDB3_PANVG</name>
<dbReference type="EMBL" id="CM029053">
    <property type="protein sequence ID" value="KAG2544996.1"/>
    <property type="molecule type" value="Genomic_DNA"/>
</dbReference>
<keyword evidence="3" id="KW-1185">Reference proteome</keyword>
<gene>
    <name evidence="2" type="ORF">PVAP13_9KG399672</name>
</gene>
<proteinExistence type="predicted"/>
<evidence type="ECO:0000313" key="3">
    <source>
        <dbReference type="Proteomes" id="UP000823388"/>
    </source>
</evidence>